<dbReference type="GO" id="GO:0004308">
    <property type="term" value="F:exo-alpha-sialidase activity"/>
    <property type="evidence" value="ECO:0007669"/>
    <property type="project" value="UniProtKB-EC"/>
</dbReference>
<evidence type="ECO:0000256" key="3">
    <source>
        <dbReference type="ARBA" id="ARBA00012733"/>
    </source>
</evidence>
<feature type="signal peptide" evidence="4">
    <location>
        <begin position="1"/>
        <end position="27"/>
    </location>
</feature>
<comment type="caution">
    <text evidence="6">The sequence shown here is derived from an EMBL/GenBank/DDBJ whole genome shotgun (WGS) entry which is preliminary data.</text>
</comment>
<dbReference type="EMBL" id="SMAD01000010">
    <property type="protein sequence ID" value="TCS85857.1"/>
    <property type="molecule type" value="Genomic_DNA"/>
</dbReference>
<proteinExistence type="inferred from homology"/>
<protein>
    <recommendedName>
        <fullName evidence="3">exo-alpha-sialidase</fullName>
        <ecNumber evidence="3">3.2.1.18</ecNumber>
    </recommendedName>
</protein>
<evidence type="ECO:0000256" key="2">
    <source>
        <dbReference type="ARBA" id="ARBA00009348"/>
    </source>
</evidence>
<evidence type="ECO:0000256" key="4">
    <source>
        <dbReference type="SAM" id="SignalP"/>
    </source>
</evidence>
<dbReference type="InterPro" id="IPR036278">
    <property type="entry name" value="Sialidase_sf"/>
</dbReference>
<evidence type="ECO:0000313" key="7">
    <source>
        <dbReference type="Proteomes" id="UP000295807"/>
    </source>
</evidence>
<comment type="catalytic activity">
    <reaction evidence="1">
        <text>Hydrolysis of alpha-(2-&gt;3)-, alpha-(2-&gt;6)-, alpha-(2-&gt;8)- glycosidic linkages of terminal sialic acid residues in oligosaccharides, glycoproteins, glycolipids, colominic acid and synthetic substrates.</text>
        <dbReference type="EC" id="3.2.1.18"/>
    </reaction>
</comment>
<dbReference type="PANTHER" id="PTHR10628">
    <property type="entry name" value="SIALIDASE"/>
    <property type="match status" value="1"/>
</dbReference>
<dbReference type="GO" id="GO:0016020">
    <property type="term" value="C:membrane"/>
    <property type="evidence" value="ECO:0007669"/>
    <property type="project" value="TreeGrafter"/>
</dbReference>
<sequence>MNKTKNVFALCFLAGAAYLTPAPEALAQAGRAASQETADQMELFSSGEDDYDTYRIPAIVTSTEGTLLAFCEGRKDHGGDAGNIDIILKRSEDGGATWSEQQVIWDDGANTCGNPCPVVDEETGDIFILMTHNLGTDHEADIIKGTSESTRTVWVAKSSDDGRTWTTPADITATTKKKEWGWYATGPGVGIQIKHGPRKGRLVIPSDHSYDDPNGNVRGGPYEYGSHAIYSDDHGKTWQLGEAIRPKVNECQIVELADGNGTLLMDMRSYFNRACRTHAISYDGGSTWTSPKDAPELVEPVCQASILRYSWPGRKSESVLLFLNPASTSKRHNMTIRASYDEGKTWPVIKTLFTGPSAYSSLGKLPDGTILALYEAGKKRPYESIIFQKLDPDELLK</sequence>
<name>A0A4R3KN51_9SPHI</name>
<dbReference type="InterPro" id="IPR026856">
    <property type="entry name" value="Sialidase_fam"/>
</dbReference>
<dbReference type="PANTHER" id="PTHR10628:SF30">
    <property type="entry name" value="EXO-ALPHA-SIALIDASE"/>
    <property type="match status" value="1"/>
</dbReference>
<dbReference type="Proteomes" id="UP000295807">
    <property type="component" value="Unassembled WGS sequence"/>
</dbReference>
<dbReference type="RefSeq" id="WP_207910321.1">
    <property type="nucleotide sequence ID" value="NZ_CP042432.1"/>
</dbReference>
<dbReference type="Pfam" id="PF13088">
    <property type="entry name" value="BNR_2"/>
    <property type="match status" value="1"/>
</dbReference>
<feature type="domain" description="Sialidase" evidence="5">
    <location>
        <begin position="65"/>
        <end position="370"/>
    </location>
</feature>
<dbReference type="CDD" id="cd15482">
    <property type="entry name" value="Sialidase_non-viral"/>
    <property type="match status" value="1"/>
</dbReference>
<dbReference type="EC" id="3.2.1.18" evidence="3"/>
<dbReference type="GO" id="GO:0005737">
    <property type="term" value="C:cytoplasm"/>
    <property type="evidence" value="ECO:0007669"/>
    <property type="project" value="TreeGrafter"/>
</dbReference>
<feature type="chain" id="PRO_5020371375" description="exo-alpha-sialidase" evidence="4">
    <location>
        <begin position="28"/>
        <end position="397"/>
    </location>
</feature>
<gene>
    <name evidence="6" type="ORF">EDD80_11055</name>
</gene>
<dbReference type="GO" id="GO:0006689">
    <property type="term" value="P:ganglioside catabolic process"/>
    <property type="evidence" value="ECO:0007669"/>
    <property type="project" value="TreeGrafter"/>
</dbReference>
<dbReference type="GO" id="GO:0009313">
    <property type="term" value="P:oligosaccharide catabolic process"/>
    <property type="evidence" value="ECO:0007669"/>
    <property type="project" value="TreeGrafter"/>
</dbReference>
<evidence type="ECO:0000259" key="5">
    <source>
        <dbReference type="Pfam" id="PF13088"/>
    </source>
</evidence>
<accession>A0A4R3KN51</accession>
<evidence type="ECO:0000256" key="1">
    <source>
        <dbReference type="ARBA" id="ARBA00000427"/>
    </source>
</evidence>
<dbReference type="SUPFAM" id="SSF50939">
    <property type="entry name" value="Sialidases"/>
    <property type="match status" value="1"/>
</dbReference>
<keyword evidence="4" id="KW-0732">Signal</keyword>
<dbReference type="InterPro" id="IPR011040">
    <property type="entry name" value="Sialidase"/>
</dbReference>
<organism evidence="6 7">
    <name type="scientific">Anseongella ginsenosidimutans</name>
    <dbReference type="NCBI Taxonomy" id="496056"/>
    <lineage>
        <taxon>Bacteria</taxon>
        <taxon>Pseudomonadati</taxon>
        <taxon>Bacteroidota</taxon>
        <taxon>Sphingobacteriia</taxon>
        <taxon>Sphingobacteriales</taxon>
        <taxon>Sphingobacteriaceae</taxon>
        <taxon>Anseongella</taxon>
    </lineage>
</organism>
<reference evidence="6 7" key="1">
    <citation type="submission" date="2019-03" db="EMBL/GenBank/DDBJ databases">
        <title>Genomic Encyclopedia of Type Strains, Phase IV (KMG-IV): sequencing the most valuable type-strain genomes for metagenomic binning, comparative biology and taxonomic classification.</title>
        <authorList>
            <person name="Goeker M."/>
        </authorList>
    </citation>
    <scope>NUCLEOTIDE SEQUENCE [LARGE SCALE GENOMIC DNA]</scope>
    <source>
        <strain evidence="6 7">DSM 21100</strain>
    </source>
</reference>
<dbReference type="AlphaFoldDB" id="A0A4R3KN51"/>
<comment type="similarity">
    <text evidence="2">Belongs to the glycosyl hydrolase 33 family.</text>
</comment>
<dbReference type="Gene3D" id="2.120.10.10">
    <property type="match status" value="1"/>
</dbReference>
<keyword evidence="7" id="KW-1185">Reference proteome</keyword>
<evidence type="ECO:0000313" key="6">
    <source>
        <dbReference type="EMBL" id="TCS85857.1"/>
    </source>
</evidence>